<evidence type="ECO:0000313" key="2">
    <source>
        <dbReference type="EMBL" id="AYV81147.1"/>
    </source>
</evidence>
<sequence>MKFCCELCNYESTNRSNFEKHNYTDKHLLNEANANIKPAVEIKNKQFMCSICSIYFSTASGLSRHKPTCSKKNDKFVISEQMKEYVGNELLKEKYNALEENYTQLKKSLTKKEVELKKSLADKDVVIKELRTDIKKLAADKDVEIKKLAADKDYEIKKLATEKNLEIKKLATDKDVEIKELYNRLLEKPVSQTTEDIKRYTMSSSKDNAFVKISAFSYIKKYYNECPPIKNFDEPNLLGEDDTTIAENAIYALDKKQFHVFIGDVIIKIYKKEDHEIQPLWSSDVNRVVYIFRCKLGENTQWIQDSKGLNLSNHIIIPTLKYVNTAVDIHHKNLIKNMNPENDVKSLKSMELCAQLSHDIYHNVHSSQILKYIAPSFKLYRENDLNKMISNDSKALLENNNELEEIEDDEIDEL</sequence>
<protein>
    <recommendedName>
        <fullName evidence="3">C2H2-type domain-containing protein</fullName>
    </recommendedName>
</protein>
<name>A0A3G5A1Q2_9VIRU</name>
<dbReference type="SUPFAM" id="SSF57667">
    <property type="entry name" value="beta-beta-alpha zinc fingers"/>
    <property type="match status" value="1"/>
</dbReference>
<dbReference type="EMBL" id="MK072260">
    <property type="protein sequence ID" value="AYV81147.1"/>
    <property type="molecule type" value="Genomic_DNA"/>
</dbReference>
<feature type="coiled-coil region" evidence="1">
    <location>
        <begin position="88"/>
        <end position="147"/>
    </location>
</feature>
<keyword evidence="1" id="KW-0175">Coiled coil</keyword>
<evidence type="ECO:0000256" key="1">
    <source>
        <dbReference type="SAM" id="Coils"/>
    </source>
</evidence>
<accession>A0A3G5A1Q2</accession>
<dbReference type="Gene3D" id="3.30.160.60">
    <property type="entry name" value="Classic Zinc Finger"/>
    <property type="match status" value="1"/>
</dbReference>
<gene>
    <name evidence="2" type="ORF">Harvfovirus18_15</name>
</gene>
<dbReference type="InterPro" id="IPR036236">
    <property type="entry name" value="Znf_C2H2_sf"/>
</dbReference>
<organism evidence="2">
    <name type="scientific">Harvfovirus sp</name>
    <dbReference type="NCBI Taxonomy" id="2487768"/>
    <lineage>
        <taxon>Viruses</taxon>
        <taxon>Varidnaviria</taxon>
        <taxon>Bamfordvirae</taxon>
        <taxon>Nucleocytoviricota</taxon>
        <taxon>Megaviricetes</taxon>
        <taxon>Imitervirales</taxon>
        <taxon>Mimiviridae</taxon>
        <taxon>Klosneuvirinae</taxon>
    </lineage>
</organism>
<proteinExistence type="predicted"/>
<evidence type="ECO:0008006" key="3">
    <source>
        <dbReference type="Google" id="ProtNLM"/>
    </source>
</evidence>
<reference evidence="2" key="1">
    <citation type="submission" date="2018-10" db="EMBL/GenBank/DDBJ databases">
        <title>Hidden diversity of soil giant viruses.</title>
        <authorList>
            <person name="Schulz F."/>
            <person name="Alteio L."/>
            <person name="Goudeau D."/>
            <person name="Ryan E.M."/>
            <person name="Malmstrom R.R."/>
            <person name="Blanchard J."/>
            <person name="Woyke T."/>
        </authorList>
    </citation>
    <scope>NUCLEOTIDE SEQUENCE</scope>
    <source>
        <strain evidence="2">HAV1</strain>
    </source>
</reference>